<reference evidence="2 3" key="1">
    <citation type="submission" date="2014-03" db="EMBL/GenBank/DDBJ databases">
        <authorList>
            <person name="Warren W."/>
            <person name="Wilson R.K."/>
        </authorList>
    </citation>
    <scope>NUCLEOTIDE SEQUENCE</scope>
</reference>
<dbReference type="OMA" id="ETLMIPT"/>
<dbReference type="EMBL" id="AQIB01150982">
    <property type="status" value="NOT_ANNOTATED_CDS"/>
    <property type="molecule type" value="Genomic_DNA"/>
</dbReference>
<reference evidence="2" key="2">
    <citation type="submission" date="2025-08" db="UniProtKB">
        <authorList>
            <consortium name="Ensembl"/>
        </authorList>
    </citation>
    <scope>IDENTIFICATION</scope>
</reference>
<proteinExistence type="predicted"/>
<dbReference type="STRING" id="60711.ENSCSAP00000005277"/>
<dbReference type="Bgee" id="ENSCSAG00000009025">
    <property type="expression patterns" value="Expressed in prefrontal cortex and 7 other cell types or tissues"/>
</dbReference>
<dbReference type="Pfam" id="PF12001">
    <property type="entry name" value="DUF3496"/>
    <property type="match status" value="1"/>
</dbReference>
<evidence type="ECO:0000313" key="2">
    <source>
        <dbReference type="Ensembl" id="ENSCSAP00000005277.1"/>
    </source>
</evidence>
<keyword evidence="3" id="KW-1185">Reference proteome</keyword>
<evidence type="ECO:0000313" key="3">
    <source>
        <dbReference type="Proteomes" id="UP000029965"/>
    </source>
</evidence>
<feature type="domain" description="DUF3496" evidence="1">
    <location>
        <begin position="1"/>
        <end position="88"/>
    </location>
</feature>
<sequence>MKTAYKEVTTELEEYKEAFAIALKANNSMSKKLTKSNKKIAMISTKLVMEKERMKYFLSTLPTRRDPESPCVGNLTSGGLNRKYIPQMPVRIPTSNPQTSNNCKNDLTEVSYMTVSLLGFTSLI</sequence>
<accession>A0A0D9R9I8</accession>
<dbReference type="GeneTree" id="ENSGT00940000163510"/>
<protein>
    <recommendedName>
        <fullName evidence="1">DUF3496 domain-containing protein</fullName>
    </recommendedName>
</protein>
<dbReference type="Proteomes" id="UP000029965">
    <property type="component" value="Chromosome 2"/>
</dbReference>
<reference evidence="2" key="3">
    <citation type="submission" date="2025-09" db="UniProtKB">
        <authorList>
            <consortium name="Ensembl"/>
        </authorList>
    </citation>
    <scope>IDENTIFICATION</scope>
</reference>
<name>A0A0D9R9I8_CHLSB</name>
<dbReference type="eggNOG" id="KOG0504">
    <property type="taxonomic scope" value="Eukaryota"/>
</dbReference>
<dbReference type="InterPro" id="IPR021885">
    <property type="entry name" value="DUF3496"/>
</dbReference>
<dbReference type="Ensembl" id="ENSCSAT00000007089.1">
    <property type="protein sequence ID" value="ENSCSAP00000005277.1"/>
    <property type="gene ID" value="ENSCSAG00000009025.1"/>
</dbReference>
<organism evidence="2 3">
    <name type="scientific">Chlorocebus sabaeus</name>
    <name type="common">Green monkey</name>
    <name type="synonym">Simia sabaea</name>
    <dbReference type="NCBI Taxonomy" id="60711"/>
    <lineage>
        <taxon>Eukaryota</taxon>
        <taxon>Metazoa</taxon>
        <taxon>Chordata</taxon>
        <taxon>Craniata</taxon>
        <taxon>Vertebrata</taxon>
        <taxon>Euteleostomi</taxon>
        <taxon>Mammalia</taxon>
        <taxon>Eutheria</taxon>
        <taxon>Euarchontoglires</taxon>
        <taxon>Primates</taxon>
        <taxon>Haplorrhini</taxon>
        <taxon>Catarrhini</taxon>
        <taxon>Cercopithecidae</taxon>
        <taxon>Cercopithecinae</taxon>
        <taxon>Chlorocebus</taxon>
    </lineage>
</organism>
<evidence type="ECO:0000259" key="1">
    <source>
        <dbReference type="Pfam" id="PF12001"/>
    </source>
</evidence>
<dbReference type="AlphaFoldDB" id="A0A0D9R9I8"/>